<evidence type="ECO:0000259" key="1">
    <source>
        <dbReference type="PROSITE" id="PS51782"/>
    </source>
</evidence>
<gene>
    <name evidence="2" type="ORF">UFOVP114_45</name>
</gene>
<accession>A0A6J5L7B1</accession>
<proteinExistence type="predicted"/>
<dbReference type="Pfam" id="PF01476">
    <property type="entry name" value="LysM"/>
    <property type="match status" value="1"/>
</dbReference>
<sequence>MAEDVAFTAPDNPAYEITVTDTRPSSVLADLGRVPIRYVLEAYDGKRKKPVRCLSIPNGPASVQIREVKAESIQRTFGRAVLQRAPTALWQIAVTGRSGLAERPGYDKEGGVISAAGPALLYEFRDFLSWYDTLAAEKGHHYMLDPDSYGSPGFDGVYMVFRALDEGLHLRVSVGILDVNQSAATSRLSKEWTLQMQGYAPADAKAPKNMLGPVADWAKTATAVIGKAANAEALCQNVLTNAKSDLNVLRAPVQKLTAVLSSARKIIGGVVSILALPKEILADLAVATGQVRGAWEDIKAARFLVDETTSAAQDVARAFEASQDSAREAMTLYGGLRGGPASLATASESLTGFMPVDTQPSPSSQNGTGYYTIKPGDTLQSIAAKYLGSESDWVQLAYLNGLPDAWSAADGSPIQPGMAILLPGAGGGSADTASSPGDIYGSDAMIDWNTGDMVRSPDGNDVLVISGLPCVEQGLTLRLTTVEGQSVFAGYGLPVAPGDAMAAEMAAYVAAHVREQALEDPRIASVDSLSVQDDGDAILVRGRFSPVQGAPFTAIVPFPA</sequence>
<dbReference type="Gene3D" id="3.10.350.10">
    <property type="entry name" value="LysM domain"/>
    <property type="match status" value="1"/>
</dbReference>
<feature type="domain" description="LysM" evidence="1">
    <location>
        <begin position="369"/>
        <end position="422"/>
    </location>
</feature>
<dbReference type="CDD" id="cd00118">
    <property type="entry name" value="LysM"/>
    <property type="match status" value="1"/>
</dbReference>
<dbReference type="SUPFAM" id="SSF54106">
    <property type="entry name" value="LysM domain"/>
    <property type="match status" value="1"/>
</dbReference>
<reference evidence="2" key="1">
    <citation type="submission" date="2020-04" db="EMBL/GenBank/DDBJ databases">
        <authorList>
            <person name="Chiriac C."/>
            <person name="Salcher M."/>
            <person name="Ghai R."/>
            <person name="Kavagutti S V."/>
        </authorList>
    </citation>
    <scope>NUCLEOTIDE SEQUENCE</scope>
</reference>
<dbReference type="PROSITE" id="PS51782">
    <property type="entry name" value="LYSM"/>
    <property type="match status" value="1"/>
</dbReference>
<dbReference type="InterPro" id="IPR018392">
    <property type="entry name" value="LysM"/>
</dbReference>
<dbReference type="SMART" id="SM00257">
    <property type="entry name" value="LysM"/>
    <property type="match status" value="1"/>
</dbReference>
<protein>
    <submittedName>
        <fullName evidence="2">LysM domain</fullName>
    </submittedName>
</protein>
<name>A0A6J5L7B1_9CAUD</name>
<dbReference type="EMBL" id="LR796230">
    <property type="protein sequence ID" value="CAB4128590.1"/>
    <property type="molecule type" value="Genomic_DNA"/>
</dbReference>
<evidence type="ECO:0000313" key="2">
    <source>
        <dbReference type="EMBL" id="CAB4128590.1"/>
    </source>
</evidence>
<organism evidence="2">
    <name type="scientific">uncultured Caudovirales phage</name>
    <dbReference type="NCBI Taxonomy" id="2100421"/>
    <lineage>
        <taxon>Viruses</taxon>
        <taxon>Duplodnaviria</taxon>
        <taxon>Heunggongvirae</taxon>
        <taxon>Uroviricota</taxon>
        <taxon>Caudoviricetes</taxon>
        <taxon>Peduoviridae</taxon>
        <taxon>Maltschvirus</taxon>
        <taxon>Maltschvirus maltsch</taxon>
    </lineage>
</organism>
<dbReference type="InterPro" id="IPR036779">
    <property type="entry name" value="LysM_dom_sf"/>
</dbReference>